<dbReference type="OrthoDB" id="1493633at2"/>
<dbReference type="EMBL" id="FMVF01000005">
    <property type="protein sequence ID" value="SCY36901.1"/>
    <property type="molecule type" value="Genomic_DNA"/>
</dbReference>
<organism evidence="1 2">
    <name type="scientific">Flavobacterium caeni</name>
    <dbReference type="NCBI Taxonomy" id="490189"/>
    <lineage>
        <taxon>Bacteria</taxon>
        <taxon>Pseudomonadati</taxon>
        <taxon>Bacteroidota</taxon>
        <taxon>Flavobacteriia</taxon>
        <taxon>Flavobacteriales</taxon>
        <taxon>Flavobacteriaceae</taxon>
        <taxon>Flavobacterium</taxon>
    </lineage>
</organism>
<protein>
    <submittedName>
        <fullName evidence="1">Uncharacterized protein</fullName>
    </submittedName>
</protein>
<dbReference type="Proteomes" id="UP000199354">
    <property type="component" value="Unassembled WGS sequence"/>
</dbReference>
<proteinExistence type="predicted"/>
<accession>A0A1G5FCM9</accession>
<evidence type="ECO:0000313" key="1">
    <source>
        <dbReference type="EMBL" id="SCY36901.1"/>
    </source>
</evidence>
<reference evidence="1 2" key="1">
    <citation type="submission" date="2016-10" db="EMBL/GenBank/DDBJ databases">
        <authorList>
            <person name="de Groot N.N."/>
        </authorList>
    </citation>
    <scope>NUCLEOTIDE SEQUENCE [LARGE SCALE GENOMIC DNA]</scope>
    <source>
        <strain evidence="1 2">CGMCC 1.7031</strain>
    </source>
</reference>
<dbReference type="AlphaFoldDB" id="A0A1G5FCM9"/>
<name>A0A1G5FCM9_9FLAO</name>
<gene>
    <name evidence="1" type="ORF">SAMN02927903_01250</name>
</gene>
<evidence type="ECO:0000313" key="2">
    <source>
        <dbReference type="Proteomes" id="UP000199354"/>
    </source>
</evidence>
<dbReference type="RefSeq" id="WP_091141440.1">
    <property type="nucleotide sequence ID" value="NZ_FMVF01000005.1"/>
</dbReference>
<keyword evidence="2" id="KW-1185">Reference proteome</keyword>
<sequence length="142" mass="15724">MTYSVQNLTLVADCDVLLALAAKEKADLDFKRLSDERLREKFAESSIAIDAELQGVIAELAAVETVLATLPEGQVREDTKDRKTRLEFRKFTLENRRETSGTVALLGKEMDIERTNGEIAEVDGFIAAIDARKTAIISQPPN</sequence>